<evidence type="ECO:0000313" key="2">
    <source>
        <dbReference type="EMBL" id="MCJ0972103.1"/>
    </source>
</evidence>
<evidence type="ECO:0000313" key="3">
    <source>
        <dbReference type="Proteomes" id="UP001139682"/>
    </source>
</evidence>
<dbReference type="Proteomes" id="UP001139682">
    <property type="component" value="Unassembled WGS sequence"/>
</dbReference>
<accession>A0A9X1W0C0</accession>
<gene>
    <name evidence="2" type="ORF">MST27_01790</name>
</gene>
<organism evidence="2 3">
    <name type="scientific">Stutzerimonas marianensis</name>
    <dbReference type="NCBI Taxonomy" id="2929513"/>
    <lineage>
        <taxon>Bacteria</taxon>
        <taxon>Pseudomonadati</taxon>
        <taxon>Pseudomonadota</taxon>
        <taxon>Gammaproteobacteria</taxon>
        <taxon>Pseudomonadales</taxon>
        <taxon>Pseudomonadaceae</taxon>
        <taxon>Stutzerimonas</taxon>
    </lineage>
</organism>
<dbReference type="AlphaFoldDB" id="A0A9X1W0C0"/>
<dbReference type="EMBL" id="JALGRD010000001">
    <property type="protein sequence ID" value="MCJ0972103.1"/>
    <property type="molecule type" value="Genomic_DNA"/>
</dbReference>
<comment type="caution">
    <text evidence="2">The sequence shown here is derived from an EMBL/GenBank/DDBJ whole genome shotgun (WGS) entry which is preliminary data.</text>
</comment>
<protein>
    <submittedName>
        <fullName evidence="2">Uncharacterized protein</fullName>
    </submittedName>
</protein>
<reference evidence="2" key="1">
    <citation type="submission" date="2022-03" db="EMBL/GenBank/DDBJ databases">
        <title>Pseudomonas marianensis sp. nov., a marine bacterium isolated from deep-sea sediments of the Mariana Trench.</title>
        <authorList>
            <person name="Wei Y."/>
        </authorList>
    </citation>
    <scope>NUCLEOTIDE SEQUENCE</scope>
    <source>
        <strain evidence="2">PS1</strain>
    </source>
</reference>
<sequence>MAQLSMVSLLFGSETSQQDRQDQADGYGSENPTLFGPDLHIIDRSGCGPGLHDPYRLSVIQADSFRRLLLRLAERLRHRSLGTNEKGHDRSSKTSLSNQ</sequence>
<name>A0A9X1W0C0_9GAMM</name>
<dbReference type="RefSeq" id="WP_243604290.1">
    <property type="nucleotide sequence ID" value="NZ_JALGRD010000001.1"/>
</dbReference>
<feature type="region of interest" description="Disordered" evidence="1">
    <location>
        <begin position="79"/>
        <end position="99"/>
    </location>
</feature>
<feature type="region of interest" description="Disordered" evidence="1">
    <location>
        <begin position="12"/>
        <end position="35"/>
    </location>
</feature>
<evidence type="ECO:0000256" key="1">
    <source>
        <dbReference type="SAM" id="MobiDB-lite"/>
    </source>
</evidence>
<proteinExistence type="predicted"/>
<keyword evidence="3" id="KW-1185">Reference proteome</keyword>